<dbReference type="RefSeq" id="WP_230841112.1">
    <property type="nucleotide sequence ID" value="NZ_CP063845.1"/>
</dbReference>
<evidence type="ECO:0000256" key="5">
    <source>
        <dbReference type="ARBA" id="ARBA00022705"/>
    </source>
</evidence>
<dbReference type="PANTHER" id="PTHR34388:SF1">
    <property type="entry name" value="DNA POLYMERASE III SUBUNIT DELTA"/>
    <property type="match status" value="1"/>
</dbReference>
<feature type="domain" description="DNA polymerase III delta subunit-like C-terminal" evidence="10">
    <location>
        <begin position="197"/>
        <end position="311"/>
    </location>
</feature>
<dbReference type="Gene3D" id="1.20.272.10">
    <property type="match status" value="1"/>
</dbReference>
<dbReference type="InterPro" id="IPR010372">
    <property type="entry name" value="DNA_pol3_delta_N"/>
</dbReference>
<dbReference type="SUPFAM" id="SSF52540">
    <property type="entry name" value="P-loop containing nucleoside triphosphate hydrolases"/>
    <property type="match status" value="1"/>
</dbReference>
<keyword evidence="3 11" id="KW-0808">Transferase</keyword>
<proteinExistence type="inferred from homology"/>
<keyword evidence="6" id="KW-0239">DNA-directed DNA polymerase</keyword>
<keyword evidence="12" id="KW-1185">Reference proteome</keyword>
<evidence type="ECO:0000256" key="3">
    <source>
        <dbReference type="ARBA" id="ARBA00022679"/>
    </source>
</evidence>
<evidence type="ECO:0000256" key="8">
    <source>
        <dbReference type="ARBA" id="ARBA00049244"/>
    </source>
</evidence>
<evidence type="ECO:0000256" key="4">
    <source>
        <dbReference type="ARBA" id="ARBA00022695"/>
    </source>
</evidence>
<dbReference type="Gene3D" id="3.40.50.300">
    <property type="entry name" value="P-loop containing nucleotide triphosphate hydrolases"/>
    <property type="match status" value="1"/>
</dbReference>
<organism evidence="11 12">
    <name type="scientific">Gloeobacter morelensis MG652769</name>
    <dbReference type="NCBI Taxonomy" id="2781736"/>
    <lineage>
        <taxon>Bacteria</taxon>
        <taxon>Bacillati</taxon>
        <taxon>Cyanobacteriota</taxon>
        <taxon>Cyanophyceae</taxon>
        <taxon>Gloeobacterales</taxon>
        <taxon>Gloeobacteraceae</taxon>
        <taxon>Gloeobacter</taxon>
        <taxon>Gloeobacter morelensis</taxon>
    </lineage>
</organism>
<dbReference type="Pfam" id="PF06144">
    <property type="entry name" value="DNA_pol3_delta"/>
    <property type="match status" value="1"/>
</dbReference>
<dbReference type="NCBIfam" id="TIGR01128">
    <property type="entry name" value="holA"/>
    <property type="match status" value="1"/>
</dbReference>
<dbReference type="EC" id="2.7.7.7" evidence="1"/>
<dbReference type="Pfam" id="PF21694">
    <property type="entry name" value="DNA_pol3_delta_C"/>
    <property type="match status" value="1"/>
</dbReference>
<evidence type="ECO:0000313" key="11">
    <source>
        <dbReference type="EMBL" id="UFP94057.1"/>
    </source>
</evidence>
<dbReference type="EMBL" id="CP063845">
    <property type="protein sequence ID" value="UFP94057.1"/>
    <property type="molecule type" value="Genomic_DNA"/>
</dbReference>
<dbReference type="PANTHER" id="PTHR34388">
    <property type="entry name" value="DNA POLYMERASE III SUBUNIT DELTA"/>
    <property type="match status" value="1"/>
</dbReference>
<dbReference type="SUPFAM" id="SSF48019">
    <property type="entry name" value="post-AAA+ oligomerization domain-like"/>
    <property type="match status" value="1"/>
</dbReference>
<evidence type="ECO:0000256" key="1">
    <source>
        <dbReference type="ARBA" id="ARBA00012417"/>
    </source>
</evidence>
<sequence>MPVHLYWGEDAYRRGQAVEQLRAAVVDPAWEAFNFGRYAGDALIDALNQAASAPFGSGGRLVWVEEARIFSHCPEGELAELARTLPHLHPNGHLLFTLQSKPDGRLKSTKLVAKVGEVREFSLIPPWQEAKLKAQVQQMAQERKVTLSAPALQLLTEAVGNDTRRLDNELEKLALFAQGRSVDAEAVGALVATTAHTSFQLAAALLAGEAATALRVLDELLRRNEPALRIQAVLVNQFRTWLWVRVLIEAGERDTQAIAAAAEIANPGRVYYLQKEVERTSALRLGRVLPILLGLEVALKSGRPERAALESAVLHIVNALR</sequence>
<feature type="domain" description="DNA polymerase III delta N-terminal" evidence="9">
    <location>
        <begin position="4"/>
        <end position="115"/>
    </location>
</feature>
<dbReference type="InterPro" id="IPR048466">
    <property type="entry name" value="DNA_pol3_delta-like_C"/>
</dbReference>
<accession>A0ABY3PK80</accession>
<evidence type="ECO:0000256" key="7">
    <source>
        <dbReference type="ARBA" id="ARBA00034754"/>
    </source>
</evidence>
<keyword evidence="5" id="KW-0235">DNA replication</keyword>
<keyword evidence="4 11" id="KW-0548">Nucleotidyltransferase</keyword>
<dbReference type="InterPro" id="IPR027417">
    <property type="entry name" value="P-loop_NTPase"/>
</dbReference>
<evidence type="ECO:0000256" key="2">
    <source>
        <dbReference type="ARBA" id="ARBA00017703"/>
    </source>
</evidence>
<dbReference type="Proteomes" id="UP001054846">
    <property type="component" value="Chromosome"/>
</dbReference>
<evidence type="ECO:0000259" key="10">
    <source>
        <dbReference type="Pfam" id="PF21694"/>
    </source>
</evidence>
<comment type="catalytic activity">
    <reaction evidence="8">
        <text>DNA(n) + a 2'-deoxyribonucleoside 5'-triphosphate = DNA(n+1) + diphosphate</text>
        <dbReference type="Rhea" id="RHEA:22508"/>
        <dbReference type="Rhea" id="RHEA-COMP:17339"/>
        <dbReference type="Rhea" id="RHEA-COMP:17340"/>
        <dbReference type="ChEBI" id="CHEBI:33019"/>
        <dbReference type="ChEBI" id="CHEBI:61560"/>
        <dbReference type="ChEBI" id="CHEBI:173112"/>
        <dbReference type="EC" id="2.7.7.7"/>
    </reaction>
</comment>
<dbReference type="InterPro" id="IPR008921">
    <property type="entry name" value="DNA_pol3_clamp-load_cplx_C"/>
</dbReference>
<comment type="similarity">
    <text evidence="7">Belongs to the DNA polymerase HolA subunit family.</text>
</comment>
<evidence type="ECO:0000256" key="6">
    <source>
        <dbReference type="ARBA" id="ARBA00022932"/>
    </source>
</evidence>
<dbReference type="GO" id="GO:0003887">
    <property type="term" value="F:DNA-directed DNA polymerase activity"/>
    <property type="evidence" value="ECO:0007669"/>
    <property type="project" value="UniProtKB-EC"/>
</dbReference>
<reference evidence="11 12" key="1">
    <citation type="journal article" date="2021" name="Genome Biol. Evol.">
        <title>Complete Genome Sequencing of a Novel Gloeobacter Species from a Waterfall Cave in Mexico.</title>
        <authorList>
            <person name="Saw J.H."/>
            <person name="Cardona T."/>
            <person name="Montejano G."/>
        </authorList>
    </citation>
    <scope>NUCLEOTIDE SEQUENCE [LARGE SCALE GENOMIC DNA]</scope>
    <source>
        <strain evidence="11">MG652769</strain>
    </source>
</reference>
<dbReference type="InterPro" id="IPR005790">
    <property type="entry name" value="DNA_polIII_delta"/>
</dbReference>
<gene>
    <name evidence="11" type="primary">holA</name>
    <name evidence="11" type="ORF">ISF26_20180</name>
</gene>
<name>A0ABY3PK80_9CYAN</name>
<dbReference type="Gene3D" id="1.10.8.60">
    <property type="match status" value="1"/>
</dbReference>
<evidence type="ECO:0000313" key="12">
    <source>
        <dbReference type="Proteomes" id="UP001054846"/>
    </source>
</evidence>
<protein>
    <recommendedName>
        <fullName evidence="2">DNA polymerase III subunit delta</fullName>
        <ecNumber evidence="1">2.7.7.7</ecNumber>
    </recommendedName>
</protein>
<evidence type="ECO:0000259" key="9">
    <source>
        <dbReference type="Pfam" id="PF06144"/>
    </source>
</evidence>